<reference evidence="2" key="1">
    <citation type="journal article" date="2010" name="Science">
        <title>Signatures of adaptation to obligate biotrophy in the Hyaloperonospora arabidopsidis genome.</title>
        <authorList>
            <person name="Baxter L."/>
            <person name="Tripathy S."/>
            <person name="Ishaque N."/>
            <person name="Boot N."/>
            <person name="Cabral A."/>
            <person name="Kemen E."/>
            <person name="Thines M."/>
            <person name="Ah-Fong A."/>
            <person name="Anderson R."/>
            <person name="Badejoko W."/>
            <person name="Bittner-Eddy P."/>
            <person name="Boore J.L."/>
            <person name="Chibucos M.C."/>
            <person name="Coates M."/>
            <person name="Dehal P."/>
            <person name="Delehaunty K."/>
            <person name="Dong S."/>
            <person name="Downton P."/>
            <person name="Dumas B."/>
            <person name="Fabro G."/>
            <person name="Fronick C."/>
            <person name="Fuerstenberg S.I."/>
            <person name="Fulton L."/>
            <person name="Gaulin E."/>
            <person name="Govers F."/>
            <person name="Hughes L."/>
            <person name="Humphray S."/>
            <person name="Jiang R.H."/>
            <person name="Judelson H."/>
            <person name="Kamoun S."/>
            <person name="Kyung K."/>
            <person name="Meijer H."/>
            <person name="Minx P."/>
            <person name="Morris P."/>
            <person name="Nelson J."/>
            <person name="Phuntumart V."/>
            <person name="Qutob D."/>
            <person name="Rehmany A."/>
            <person name="Rougon-Cardoso A."/>
            <person name="Ryden P."/>
            <person name="Torto-Alalibo T."/>
            <person name="Studholme D."/>
            <person name="Wang Y."/>
            <person name="Win J."/>
            <person name="Wood J."/>
            <person name="Clifton S.W."/>
            <person name="Rogers J."/>
            <person name="Van den Ackerveken G."/>
            <person name="Jones J.D."/>
            <person name="McDowell J.M."/>
            <person name="Beynon J."/>
            <person name="Tyler B.M."/>
        </authorList>
    </citation>
    <scope>NUCLEOTIDE SEQUENCE [LARGE SCALE GENOMIC DNA]</scope>
    <source>
        <strain evidence="2">Emoy2</strain>
    </source>
</reference>
<dbReference type="Proteomes" id="UP000011713">
    <property type="component" value="Unassembled WGS sequence"/>
</dbReference>
<proteinExistence type="predicted"/>
<evidence type="ECO:0000313" key="1">
    <source>
        <dbReference type="EnsemblProtists" id="HpaP811641"/>
    </source>
</evidence>
<dbReference type="EMBL" id="JH598047">
    <property type="status" value="NOT_ANNOTATED_CDS"/>
    <property type="molecule type" value="Genomic_DNA"/>
</dbReference>
<dbReference type="InParanoid" id="M4BYJ3"/>
<name>M4BYJ3_HYAAE</name>
<evidence type="ECO:0000313" key="2">
    <source>
        <dbReference type="Proteomes" id="UP000011713"/>
    </source>
</evidence>
<sequence>MQWLIRKPDRYLQAWLAWTFQHPSASETWSLSLAFPPRRCSPESQDPQPNFSTEICSWLALGREEWEKVKRNQRNSIQRMQEHLVATRTGRTLLLQYHDEIPILADTSHRSTRLSGRLIDGI</sequence>
<dbReference type="HOGENOM" id="CLU_2113636_0_0_1"/>
<reference evidence="1" key="2">
    <citation type="submission" date="2015-06" db="UniProtKB">
        <authorList>
            <consortium name="EnsemblProtists"/>
        </authorList>
    </citation>
    <scope>IDENTIFICATION</scope>
    <source>
        <strain evidence="1">Emoy2</strain>
    </source>
</reference>
<protein>
    <submittedName>
        <fullName evidence="1">Uncharacterized protein</fullName>
    </submittedName>
</protein>
<dbReference type="AlphaFoldDB" id="M4BYJ3"/>
<organism evidence="1 2">
    <name type="scientific">Hyaloperonospora arabidopsidis (strain Emoy2)</name>
    <name type="common">Downy mildew agent</name>
    <name type="synonym">Peronospora arabidopsidis</name>
    <dbReference type="NCBI Taxonomy" id="559515"/>
    <lineage>
        <taxon>Eukaryota</taxon>
        <taxon>Sar</taxon>
        <taxon>Stramenopiles</taxon>
        <taxon>Oomycota</taxon>
        <taxon>Peronosporomycetes</taxon>
        <taxon>Peronosporales</taxon>
        <taxon>Peronosporaceae</taxon>
        <taxon>Hyaloperonospora</taxon>
    </lineage>
</organism>
<keyword evidence="2" id="KW-1185">Reference proteome</keyword>
<dbReference type="VEuPathDB" id="FungiDB:HpaG811641"/>
<dbReference type="EnsemblProtists" id="HpaT811641">
    <property type="protein sequence ID" value="HpaP811641"/>
    <property type="gene ID" value="HpaG811641"/>
</dbReference>
<accession>M4BYJ3</accession>